<keyword evidence="3 4" id="KW-0472">Membrane</keyword>
<name>A0ABU8SD20_9SPHN</name>
<accession>A0ABU8SD20</accession>
<evidence type="ECO:0000256" key="1">
    <source>
        <dbReference type="ARBA" id="ARBA00022692"/>
    </source>
</evidence>
<reference evidence="6 7" key="1">
    <citation type="submission" date="2024-03" db="EMBL/GenBank/DDBJ databases">
        <authorList>
            <person name="Jo J.-H."/>
        </authorList>
    </citation>
    <scope>NUCLEOTIDE SEQUENCE [LARGE SCALE GENOMIC DNA]</scope>
    <source>
        <strain evidence="6 7">AS3R-12</strain>
    </source>
</reference>
<feature type="transmembrane region" description="Helical" evidence="4">
    <location>
        <begin position="142"/>
        <end position="162"/>
    </location>
</feature>
<dbReference type="InterPro" id="IPR020846">
    <property type="entry name" value="MFS_dom"/>
</dbReference>
<dbReference type="PANTHER" id="PTHR11360:SF290">
    <property type="entry name" value="MONOCARBOXYLATE MFS PERMEASE"/>
    <property type="match status" value="1"/>
</dbReference>
<dbReference type="PANTHER" id="PTHR11360">
    <property type="entry name" value="MONOCARBOXYLATE TRANSPORTER"/>
    <property type="match status" value="1"/>
</dbReference>
<evidence type="ECO:0000313" key="7">
    <source>
        <dbReference type="Proteomes" id="UP001379235"/>
    </source>
</evidence>
<feature type="transmembrane region" description="Helical" evidence="4">
    <location>
        <begin position="84"/>
        <end position="102"/>
    </location>
</feature>
<evidence type="ECO:0000256" key="2">
    <source>
        <dbReference type="ARBA" id="ARBA00022989"/>
    </source>
</evidence>
<evidence type="ECO:0000313" key="6">
    <source>
        <dbReference type="EMBL" id="MEJ6011690.1"/>
    </source>
</evidence>
<dbReference type="InterPro" id="IPR011701">
    <property type="entry name" value="MFS"/>
</dbReference>
<dbReference type="CDD" id="cd17355">
    <property type="entry name" value="MFS_YcxA_like"/>
    <property type="match status" value="1"/>
</dbReference>
<feature type="transmembrane region" description="Helical" evidence="4">
    <location>
        <begin position="388"/>
        <end position="407"/>
    </location>
</feature>
<keyword evidence="1 4" id="KW-0812">Transmembrane</keyword>
<dbReference type="EMBL" id="JBBHJY010000010">
    <property type="protein sequence ID" value="MEJ6011690.1"/>
    <property type="molecule type" value="Genomic_DNA"/>
</dbReference>
<dbReference type="RefSeq" id="WP_339969172.1">
    <property type="nucleotide sequence ID" value="NZ_JBBHJY010000010.1"/>
</dbReference>
<feature type="transmembrane region" description="Helical" evidence="4">
    <location>
        <begin position="174"/>
        <end position="194"/>
    </location>
</feature>
<dbReference type="Proteomes" id="UP001379235">
    <property type="component" value="Unassembled WGS sequence"/>
</dbReference>
<evidence type="ECO:0000259" key="5">
    <source>
        <dbReference type="PROSITE" id="PS50850"/>
    </source>
</evidence>
<dbReference type="InterPro" id="IPR036259">
    <property type="entry name" value="MFS_trans_sf"/>
</dbReference>
<evidence type="ECO:0000256" key="3">
    <source>
        <dbReference type="ARBA" id="ARBA00023136"/>
    </source>
</evidence>
<feature type="transmembrane region" description="Helical" evidence="4">
    <location>
        <begin position="12"/>
        <end position="40"/>
    </location>
</feature>
<proteinExistence type="predicted"/>
<keyword evidence="2 4" id="KW-1133">Transmembrane helix</keyword>
<gene>
    <name evidence="6" type="ORF">WG900_17385</name>
</gene>
<sequence>MATGAPSAREEWASGWSVVFAASVGFSLFSVMLSAAGIFMQPLGQEFGWSRTTLSAGLAVATFVTAILSPFFGILIDKYGSRRLALPGIVLTTLGMASFGLMTGSTEMWIGLWVVFGMILVTVKSTVWSAAVAHRFTHSRGLALGLVIAGTAVSQGTVPMLGNWLIENYGWRQAYIWLAFGWGSMTFVICYFLFKDGYAKPGSQTADQMRETAEIKAAVPGLTVKQAVRSPALWMILISSFIVMAVTQGFSVHLFPILTESGIARAQAAQLLVVSAVAAVIGKLATGWMLDRFRPNWVGGLTLAACALAFAPLMEGARSMPLVIFALVVNGYAIGTKTNITLFFAAEYGGMRNFGKIYGTISAIITFASALGPLLAGRLYDTSGSYDSFLMLGVIGCVIGGLMLIVLPSAPRWKAQEDELAAQFA</sequence>
<feature type="transmembrane region" description="Helical" evidence="4">
    <location>
        <begin position="52"/>
        <end position="72"/>
    </location>
</feature>
<dbReference type="Pfam" id="PF07690">
    <property type="entry name" value="MFS_1"/>
    <property type="match status" value="1"/>
</dbReference>
<feature type="transmembrane region" description="Helical" evidence="4">
    <location>
        <begin position="297"/>
        <end position="314"/>
    </location>
</feature>
<organism evidence="6 7">
    <name type="scientific">Novosphingobium aquae</name>
    <dbReference type="NCBI Taxonomy" id="3133435"/>
    <lineage>
        <taxon>Bacteria</taxon>
        <taxon>Pseudomonadati</taxon>
        <taxon>Pseudomonadota</taxon>
        <taxon>Alphaproteobacteria</taxon>
        <taxon>Sphingomonadales</taxon>
        <taxon>Sphingomonadaceae</taxon>
        <taxon>Novosphingobium</taxon>
    </lineage>
</organism>
<feature type="transmembrane region" description="Helical" evidence="4">
    <location>
        <begin position="357"/>
        <end position="376"/>
    </location>
</feature>
<feature type="transmembrane region" description="Helical" evidence="4">
    <location>
        <begin position="267"/>
        <end position="285"/>
    </location>
</feature>
<feature type="transmembrane region" description="Helical" evidence="4">
    <location>
        <begin position="232"/>
        <end position="255"/>
    </location>
</feature>
<feature type="transmembrane region" description="Helical" evidence="4">
    <location>
        <begin position="108"/>
        <end position="130"/>
    </location>
</feature>
<feature type="domain" description="Major facilitator superfamily (MFS) profile" evidence="5">
    <location>
        <begin position="18"/>
        <end position="411"/>
    </location>
</feature>
<comment type="caution">
    <text evidence="6">The sequence shown here is derived from an EMBL/GenBank/DDBJ whole genome shotgun (WGS) entry which is preliminary data.</text>
</comment>
<dbReference type="Gene3D" id="1.20.1250.20">
    <property type="entry name" value="MFS general substrate transporter like domains"/>
    <property type="match status" value="2"/>
</dbReference>
<protein>
    <submittedName>
        <fullName evidence="6">MFS transporter</fullName>
    </submittedName>
</protein>
<dbReference type="InterPro" id="IPR050327">
    <property type="entry name" value="Proton-linked_MCT"/>
</dbReference>
<keyword evidence="7" id="KW-1185">Reference proteome</keyword>
<evidence type="ECO:0000256" key="4">
    <source>
        <dbReference type="SAM" id="Phobius"/>
    </source>
</evidence>
<dbReference type="SUPFAM" id="SSF103473">
    <property type="entry name" value="MFS general substrate transporter"/>
    <property type="match status" value="1"/>
</dbReference>
<dbReference type="PROSITE" id="PS50850">
    <property type="entry name" value="MFS"/>
    <property type="match status" value="1"/>
</dbReference>
<feature type="transmembrane region" description="Helical" evidence="4">
    <location>
        <begin position="320"/>
        <end position="345"/>
    </location>
</feature>